<reference evidence="6 7" key="1">
    <citation type="submission" date="2020-08" db="EMBL/GenBank/DDBJ databases">
        <title>Genomic Encyclopedia of Type Strains, Phase IV (KMG-IV): sequencing the most valuable type-strain genomes for metagenomic binning, comparative biology and taxonomic classification.</title>
        <authorList>
            <person name="Goeker M."/>
        </authorList>
    </citation>
    <scope>NUCLEOTIDE SEQUENCE [LARGE SCALE GENOMIC DNA]</scope>
    <source>
        <strain evidence="6 7">DSM 26287</strain>
    </source>
</reference>
<dbReference type="Proteomes" id="UP000537141">
    <property type="component" value="Unassembled WGS sequence"/>
</dbReference>
<evidence type="ECO:0000256" key="1">
    <source>
        <dbReference type="ARBA" id="ARBA00010923"/>
    </source>
</evidence>
<feature type="domain" description="Type I restriction modification DNA specificity" evidence="5">
    <location>
        <begin position="13"/>
        <end position="111"/>
    </location>
</feature>
<protein>
    <submittedName>
        <fullName evidence="6">Restriction endonuclease S subunit</fullName>
    </submittedName>
</protein>
<dbReference type="PANTHER" id="PTHR30408:SF12">
    <property type="entry name" value="TYPE I RESTRICTION ENZYME MJAVIII SPECIFICITY SUBUNIT"/>
    <property type="match status" value="1"/>
</dbReference>
<dbReference type="Pfam" id="PF01420">
    <property type="entry name" value="Methylase_S"/>
    <property type="match status" value="1"/>
</dbReference>
<evidence type="ECO:0000259" key="5">
    <source>
        <dbReference type="Pfam" id="PF01420"/>
    </source>
</evidence>
<proteinExistence type="inferred from homology"/>
<dbReference type="EMBL" id="JACHHU010000024">
    <property type="protein sequence ID" value="MBB6544109.1"/>
    <property type="molecule type" value="Genomic_DNA"/>
</dbReference>
<sequence>MRTNISTKGHIEYLKAGDVLITVKGAKKYAFHLEKVPSKTVVSQHFLILRSPDPKIILPEFIEYAVNSSRCQNWFARKCPGSYQSTLSRETLERLPLPVLPPEEQQKIVNLIRETRAEKKLLLDLIDNREQQLKALANKLINTDY</sequence>
<feature type="coiled-coil region" evidence="4">
    <location>
        <begin position="112"/>
        <end position="139"/>
    </location>
</feature>
<name>A0A7X0TUG6_9GAMM</name>
<keyword evidence="6" id="KW-0540">Nuclease</keyword>
<evidence type="ECO:0000256" key="4">
    <source>
        <dbReference type="SAM" id="Coils"/>
    </source>
</evidence>
<dbReference type="GO" id="GO:0009307">
    <property type="term" value="P:DNA restriction-modification system"/>
    <property type="evidence" value="ECO:0007669"/>
    <property type="project" value="UniProtKB-KW"/>
</dbReference>
<keyword evidence="4" id="KW-0175">Coiled coil</keyword>
<dbReference type="AlphaFoldDB" id="A0A7X0TUG6"/>
<comment type="caution">
    <text evidence="6">The sequence shown here is derived from an EMBL/GenBank/DDBJ whole genome shotgun (WGS) entry which is preliminary data.</text>
</comment>
<keyword evidence="2" id="KW-0680">Restriction system</keyword>
<keyword evidence="6" id="KW-0378">Hydrolase</keyword>
<accession>A0A7X0TUG6</accession>
<comment type="similarity">
    <text evidence="1">Belongs to the type-I restriction system S methylase family.</text>
</comment>
<gene>
    <name evidence="6" type="ORF">HNQ55_002633</name>
</gene>
<keyword evidence="3" id="KW-0238">DNA-binding</keyword>
<evidence type="ECO:0000256" key="3">
    <source>
        <dbReference type="ARBA" id="ARBA00023125"/>
    </source>
</evidence>
<dbReference type="Gene3D" id="3.90.220.20">
    <property type="entry name" value="DNA methylase specificity domains"/>
    <property type="match status" value="1"/>
</dbReference>
<keyword evidence="6" id="KW-0255">Endonuclease</keyword>
<dbReference type="GO" id="GO:0003677">
    <property type="term" value="F:DNA binding"/>
    <property type="evidence" value="ECO:0007669"/>
    <property type="project" value="UniProtKB-KW"/>
</dbReference>
<dbReference type="GO" id="GO:0004519">
    <property type="term" value="F:endonuclease activity"/>
    <property type="evidence" value="ECO:0007669"/>
    <property type="project" value="UniProtKB-KW"/>
</dbReference>
<evidence type="ECO:0000313" key="6">
    <source>
        <dbReference type="EMBL" id="MBB6544109.1"/>
    </source>
</evidence>
<evidence type="ECO:0000313" key="7">
    <source>
        <dbReference type="Proteomes" id="UP000537141"/>
    </source>
</evidence>
<dbReference type="InterPro" id="IPR044946">
    <property type="entry name" value="Restrct_endonuc_typeI_TRD_sf"/>
</dbReference>
<dbReference type="SUPFAM" id="SSF116734">
    <property type="entry name" value="DNA methylase specificity domain"/>
    <property type="match status" value="1"/>
</dbReference>
<dbReference type="PANTHER" id="PTHR30408">
    <property type="entry name" value="TYPE-1 RESTRICTION ENZYME ECOKI SPECIFICITY PROTEIN"/>
    <property type="match status" value="1"/>
</dbReference>
<dbReference type="InterPro" id="IPR052021">
    <property type="entry name" value="Type-I_RS_S_subunit"/>
</dbReference>
<organism evidence="6 7">
    <name type="scientific">Thalassotalea piscium</name>
    <dbReference type="NCBI Taxonomy" id="1230533"/>
    <lineage>
        <taxon>Bacteria</taxon>
        <taxon>Pseudomonadati</taxon>
        <taxon>Pseudomonadota</taxon>
        <taxon>Gammaproteobacteria</taxon>
        <taxon>Alteromonadales</taxon>
        <taxon>Colwelliaceae</taxon>
        <taxon>Thalassotalea</taxon>
    </lineage>
</organism>
<keyword evidence="7" id="KW-1185">Reference proteome</keyword>
<evidence type="ECO:0000256" key="2">
    <source>
        <dbReference type="ARBA" id="ARBA00022747"/>
    </source>
</evidence>
<dbReference type="InterPro" id="IPR000055">
    <property type="entry name" value="Restrct_endonuc_typeI_TRD"/>
</dbReference>